<reference evidence="2" key="2">
    <citation type="submission" date="2019-07" db="EMBL/GenBank/DDBJ databases">
        <authorList>
            <person name="Seetharam A."/>
            <person name="Woodhouse M."/>
            <person name="Cannon E."/>
        </authorList>
    </citation>
    <scope>NUCLEOTIDE SEQUENCE [LARGE SCALE GENOMIC DNA]</scope>
    <source>
        <strain evidence="2">cv. B73</strain>
    </source>
</reference>
<evidence type="ECO:0000256" key="1">
    <source>
        <dbReference type="SAM" id="MobiDB-lite"/>
    </source>
</evidence>
<organism evidence="2 3">
    <name type="scientific">Zea mays</name>
    <name type="common">Maize</name>
    <dbReference type="NCBI Taxonomy" id="4577"/>
    <lineage>
        <taxon>Eukaryota</taxon>
        <taxon>Viridiplantae</taxon>
        <taxon>Streptophyta</taxon>
        <taxon>Embryophyta</taxon>
        <taxon>Tracheophyta</taxon>
        <taxon>Spermatophyta</taxon>
        <taxon>Magnoliopsida</taxon>
        <taxon>Liliopsida</taxon>
        <taxon>Poales</taxon>
        <taxon>Poaceae</taxon>
        <taxon>PACMAD clade</taxon>
        <taxon>Panicoideae</taxon>
        <taxon>Andropogonodae</taxon>
        <taxon>Andropogoneae</taxon>
        <taxon>Tripsacinae</taxon>
        <taxon>Zea</taxon>
    </lineage>
</organism>
<feature type="region of interest" description="Disordered" evidence="1">
    <location>
        <begin position="134"/>
        <end position="157"/>
    </location>
</feature>
<dbReference type="AlphaFoldDB" id="A0A804R8C2"/>
<accession>A0A804R8C2</accession>
<name>A0A804R8C2_MAIZE</name>
<keyword evidence="3" id="KW-1185">Reference proteome</keyword>
<dbReference type="EnsemblPlants" id="Zm00001eb390040_T001">
    <property type="protein sequence ID" value="Zm00001eb390040_P001"/>
    <property type="gene ID" value="Zm00001eb390040"/>
</dbReference>
<reference evidence="3" key="1">
    <citation type="journal article" date="2009" name="Science">
        <title>The B73 maize genome: complexity, diversity, and dynamics.</title>
        <authorList>
            <person name="Schnable P.S."/>
            <person name="Ware D."/>
            <person name="Fulton R.S."/>
            <person name="Stein J.C."/>
            <person name="Wei F."/>
            <person name="Pasternak S."/>
            <person name="Liang C."/>
            <person name="Zhang J."/>
            <person name="Fulton L."/>
            <person name="Graves T.A."/>
            <person name="Minx P."/>
            <person name="Reily A.D."/>
            <person name="Courtney L."/>
            <person name="Kruchowski S.S."/>
            <person name="Tomlinson C."/>
            <person name="Strong C."/>
            <person name="Delehaunty K."/>
            <person name="Fronick C."/>
            <person name="Courtney B."/>
            <person name="Rock S.M."/>
            <person name="Belter E."/>
            <person name="Du F."/>
            <person name="Kim K."/>
            <person name="Abbott R.M."/>
            <person name="Cotton M."/>
            <person name="Levy A."/>
            <person name="Marchetto P."/>
            <person name="Ochoa K."/>
            <person name="Jackson S.M."/>
            <person name="Gillam B."/>
            <person name="Chen W."/>
            <person name="Yan L."/>
            <person name="Higginbotham J."/>
            <person name="Cardenas M."/>
            <person name="Waligorski J."/>
            <person name="Applebaum E."/>
            <person name="Phelps L."/>
            <person name="Falcone J."/>
            <person name="Kanchi K."/>
            <person name="Thane T."/>
            <person name="Scimone A."/>
            <person name="Thane N."/>
            <person name="Henke J."/>
            <person name="Wang T."/>
            <person name="Ruppert J."/>
            <person name="Shah N."/>
            <person name="Rotter K."/>
            <person name="Hodges J."/>
            <person name="Ingenthron E."/>
            <person name="Cordes M."/>
            <person name="Kohlberg S."/>
            <person name="Sgro J."/>
            <person name="Delgado B."/>
            <person name="Mead K."/>
            <person name="Chinwalla A."/>
            <person name="Leonard S."/>
            <person name="Crouse K."/>
            <person name="Collura K."/>
            <person name="Kudrna D."/>
            <person name="Currie J."/>
            <person name="He R."/>
            <person name="Angelova A."/>
            <person name="Rajasekar S."/>
            <person name="Mueller T."/>
            <person name="Lomeli R."/>
            <person name="Scara G."/>
            <person name="Ko A."/>
            <person name="Delaney K."/>
            <person name="Wissotski M."/>
            <person name="Lopez G."/>
            <person name="Campos D."/>
            <person name="Braidotti M."/>
            <person name="Ashley E."/>
            <person name="Golser W."/>
            <person name="Kim H."/>
            <person name="Lee S."/>
            <person name="Lin J."/>
            <person name="Dujmic Z."/>
            <person name="Kim W."/>
            <person name="Talag J."/>
            <person name="Zuccolo A."/>
            <person name="Fan C."/>
            <person name="Sebastian A."/>
            <person name="Kramer M."/>
            <person name="Spiegel L."/>
            <person name="Nascimento L."/>
            <person name="Zutavern T."/>
            <person name="Miller B."/>
            <person name="Ambroise C."/>
            <person name="Muller S."/>
            <person name="Spooner W."/>
            <person name="Narechania A."/>
            <person name="Ren L."/>
            <person name="Wei S."/>
            <person name="Kumari S."/>
            <person name="Faga B."/>
            <person name="Levy M.J."/>
            <person name="McMahan L."/>
            <person name="Van Buren P."/>
            <person name="Vaughn M.W."/>
            <person name="Ying K."/>
            <person name="Yeh C.-T."/>
            <person name="Emrich S.J."/>
            <person name="Jia Y."/>
            <person name="Kalyanaraman A."/>
            <person name="Hsia A.-P."/>
            <person name="Barbazuk W.B."/>
            <person name="Baucom R.S."/>
            <person name="Brutnell T.P."/>
            <person name="Carpita N.C."/>
            <person name="Chaparro C."/>
            <person name="Chia J.-M."/>
            <person name="Deragon J.-M."/>
            <person name="Estill J.C."/>
            <person name="Fu Y."/>
            <person name="Jeddeloh J.A."/>
            <person name="Han Y."/>
            <person name="Lee H."/>
            <person name="Li P."/>
            <person name="Lisch D.R."/>
            <person name="Liu S."/>
            <person name="Liu Z."/>
            <person name="Nagel D.H."/>
            <person name="McCann M.C."/>
            <person name="SanMiguel P."/>
            <person name="Myers A.M."/>
            <person name="Nettleton D."/>
            <person name="Nguyen J."/>
            <person name="Penning B.W."/>
            <person name="Ponnala L."/>
            <person name="Schneider K.L."/>
            <person name="Schwartz D.C."/>
            <person name="Sharma A."/>
            <person name="Soderlund C."/>
            <person name="Springer N.M."/>
            <person name="Sun Q."/>
            <person name="Wang H."/>
            <person name="Waterman M."/>
            <person name="Westerman R."/>
            <person name="Wolfgruber T.K."/>
            <person name="Yang L."/>
            <person name="Yu Y."/>
            <person name="Zhang L."/>
            <person name="Zhou S."/>
            <person name="Zhu Q."/>
            <person name="Bennetzen J.L."/>
            <person name="Dawe R.K."/>
            <person name="Jiang J."/>
            <person name="Jiang N."/>
            <person name="Presting G.G."/>
            <person name="Wessler S.R."/>
            <person name="Aluru S."/>
            <person name="Martienssen R.A."/>
            <person name="Clifton S.W."/>
            <person name="McCombie W.R."/>
            <person name="Wing R.A."/>
            <person name="Wilson R.K."/>
        </authorList>
    </citation>
    <scope>NUCLEOTIDE SEQUENCE [LARGE SCALE GENOMIC DNA]</scope>
    <source>
        <strain evidence="3">cv. B73</strain>
    </source>
</reference>
<dbReference type="InParanoid" id="A0A804R8C2"/>
<dbReference type="Proteomes" id="UP000007305">
    <property type="component" value="Chromosome 9"/>
</dbReference>
<feature type="compositionally biased region" description="Polar residues" evidence="1">
    <location>
        <begin position="142"/>
        <end position="157"/>
    </location>
</feature>
<evidence type="ECO:0000313" key="3">
    <source>
        <dbReference type="Proteomes" id="UP000007305"/>
    </source>
</evidence>
<reference evidence="2" key="3">
    <citation type="submission" date="2021-05" db="UniProtKB">
        <authorList>
            <consortium name="EnsemblPlants"/>
        </authorList>
    </citation>
    <scope>IDENTIFICATION</scope>
    <source>
        <strain evidence="2">cv. B73</strain>
    </source>
</reference>
<proteinExistence type="predicted"/>
<protein>
    <submittedName>
        <fullName evidence="2">Uncharacterized protein</fullName>
    </submittedName>
</protein>
<evidence type="ECO:0000313" key="2">
    <source>
        <dbReference type="EnsemblPlants" id="Zm00001eb390040_P001"/>
    </source>
</evidence>
<sequence>MVPEVISFPLLAVEFYACLPPGGCSSPVPSSSPAPQLPPPAFLSSTWLRPLGSPELPALAHVARPFCSTLCKPRVRVFFAPARSAHPWRLPSSSLARWSPLPAPVRLQAPAAPLSLLLWWRRSDLRCSPMAPSRGCSHARPCSSSRPGLHQQVTRVA</sequence>
<dbReference type="Gramene" id="Zm00001eb390040_T001">
    <property type="protein sequence ID" value="Zm00001eb390040_P001"/>
    <property type="gene ID" value="Zm00001eb390040"/>
</dbReference>